<feature type="region of interest" description="Disordered" evidence="1">
    <location>
        <begin position="173"/>
        <end position="194"/>
    </location>
</feature>
<reference evidence="2 3" key="1">
    <citation type="submission" date="2020-07" db="EMBL/GenBank/DDBJ databases">
        <title>Complete genome sequence for Sandaracinobacter sp. M6.</title>
        <authorList>
            <person name="Tang Y."/>
            <person name="Liu Q."/>
            <person name="Guo Z."/>
            <person name="Lei P."/>
            <person name="Huang B."/>
        </authorList>
    </citation>
    <scope>NUCLEOTIDE SEQUENCE [LARGE SCALE GENOMIC DNA]</scope>
    <source>
        <strain evidence="2 3">M6</strain>
    </source>
</reference>
<evidence type="ECO:0000313" key="2">
    <source>
        <dbReference type="EMBL" id="QMW23056.1"/>
    </source>
</evidence>
<organism evidence="2 3">
    <name type="scientific">Sandaracinobacteroides saxicola</name>
    <dbReference type="NCBI Taxonomy" id="2759707"/>
    <lineage>
        <taxon>Bacteria</taxon>
        <taxon>Pseudomonadati</taxon>
        <taxon>Pseudomonadota</taxon>
        <taxon>Alphaproteobacteria</taxon>
        <taxon>Sphingomonadales</taxon>
        <taxon>Sphingosinicellaceae</taxon>
        <taxon>Sandaracinobacteroides</taxon>
    </lineage>
</organism>
<dbReference type="Proteomes" id="UP000515292">
    <property type="component" value="Chromosome"/>
</dbReference>
<proteinExistence type="predicted"/>
<dbReference type="EMBL" id="CP059851">
    <property type="protein sequence ID" value="QMW23056.1"/>
    <property type="molecule type" value="Genomic_DNA"/>
</dbReference>
<gene>
    <name evidence="2" type="ORF">H3309_00625</name>
</gene>
<evidence type="ECO:0000313" key="3">
    <source>
        <dbReference type="Proteomes" id="UP000515292"/>
    </source>
</evidence>
<dbReference type="AlphaFoldDB" id="A0A7G5II64"/>
<accession>A0A7G5II64</accession>
<name>A0A7G5II64_9SPHN</name>
<dbReference type="InterPro" id="IPR014917">
    <property type="entry name" value="DUF1800"/>
</dbReference>
<sequence length="470" mass="50021">MSLPVFAPAIAANRFGLGARPDGPAPADPRADLLAQLDRFRADAFPAVAGSAAVTARLVALRETYGQDPAARMEARRIVRKQAQDDYSQAVRARAVTALTTATPFAERLAHFWANHFTVSADKLETLGLAHTLEVEAIRPNLNRRFADLLLAVVRHPAMLLYLDQAQSIGPGSEVGTRAAARRPRADGQPPRPVGLNENLAREILELHTLGVDGGYTQADVSEFARALTGWSVGGFARRGPLARLSRDAPDGAFVFQPAWHEPGDRRLLGTRYRQGGATQAEAMLATLASHPATARHLATKLARHFVADNPPPALVARLADSFLQGRGDLPTLHRALASAPESWAAPAAKVRSPWDWLIAALRGAGLSDLPGFGIVPALNALGQPPWRPGSPAGWGDTAATWAAPDALMRRVETAQRLAALLPAALDARTLAPRLLPGTLTPTTANAITAADSGAQALALLFLSPEFLRR</sequence>
<dbReference type="RefSeq" id="WP_182296533.1">
    <property type="nucleotide sequence ID" value="NZ_CP059851.1"/>
</dbReference>
<keyword evidence="3" id="KW-1185">Reference proteome</keyword>
<dbReference type="Pfam" id="PF08811">
    <property type="entry name" value="DUF1800"/>
    <property type="match status" value="1"/>
</dbReference>
<evidence type="ECO:0000256" key="1">
    <source>
        <dbReference type="SAM" id="MobiDB-lite"/>
    </source>
</evidence>
<protein>
    <submittedName>
        <fullName evidence="2">DUF1800 domain-containing protein</fullName>
    </submittedName>
</protein>
<dbReference type="KEGG" id="sand:H3309_00625"/>